<sequence length="54" mass="6076">MKNYLKQALICLNVSLKMSLLNEDFDGMGTSLARRFYHLLLLINSSTPLMNVSG</sequence>
<dbReference type="EMBL" id="FQWQ01000004">
    <property type="protein sequence ID" value="SHH72506.1"/>
    <property type="molecule type" value="Genomic_DNA"/>
</dbReference>
<evidence type="ECO:0000313" key="2">
    <source>
        <dbReference type="Proteomes" id="UP000184212"/>
    </source>
</evidence>
<name>A0A1M5VBC9_9BACT</name>
<gene>
    <name evidence="1" type="ORF">SAMN04488109_4976</name>
</gene>
<reference evidence="1 2" key="1">
    <citation type="submission" date="2016-11" db="EMBL/GenBank/DDBJ databases">
        <authorList>
            <person name="Jaros S."/>
            <person name="Januszkiewicz K."/>
            <person name="Wedrychowicz H."/>
        </authorList>
    </citation>
    <scope>NUCLEOTIDE SEQUENCE [LARGE SCALE GENOMIC DNA]</scope>
    <source>
        <strain evidence="1 2">DSM 24574</strain>
    </source>
</reference>
<organism evidence="1 2">
    <name type="scientific">Chryseolinea serpens</name>
    <dbReference type="NCBI Taxonomy" id="947013"/>
    <lineage>
        <taxon>Bacteria</taxon>
        <taxon>Pseudomonadati</taxon>
        <taxon>Bacteroidota</taxon>
        <taxon>Cytophagia</taxon>
        <taxon>Cytophagales</taxon>
        <taxon>Fulvivirgaceae</taxon>
        <taxon>Chryseolinea</taxon>
    </lineage>
</organism>
<dbReference type="AlphaFoldDB" id="A0A1M5VBC9"/>
<keyword evidence="2" id="KW-1185">Reference proteome</keyword>
<accession>A0A1M5VBC9</accession>
<dbReference type="Proteomes" id="UP000184212">
    <property type="component" value="Unassembled WGS sequence"/>
</dbReference>
<proteinExistence type="predicted"/>
<protein>
    <submittedName>
        <fullName evidence="1">Uncharacterized protein</fullName>
    </submittedName>
</protein>
<evidence type="ECO:0000313" key="1">
    <source>
        <dbReference type="EMBL" id="SHH72506.1"/>
    </source>
</evidence>